<organism evidence="2 3">
    <name type="scientific">Hymenobacter koreensis</name>
    <dbReference type="NCBI Taxonomy" id="1084523"/>
    <lineage>
        <taxon>Bacteria</taxon>
        <taxon>Pseudomonadati</taxon>
        <taxon>Bacteroidota</taxon>
        <taxon>Cytophagia</taxon>
        <taxon>Cytophagales</taxon>
        <taxon>Hymenobacteraceae</taxon>
        <taxon>Hymenobacter</taxon>
    </lineage>
</organism>
<evidence type="ECO:0000256" key="1">
    <source>
        <dbReference type="ARBA" id="ARBA00047686"/>
    </source>
</evidence>
<comment type="caution">
    <text evidence="2">The sequence shown here is derived from an EMBL/GenBank/DDBJ whole genome shotgun (WGS) entry which is preliminary data.</text>
</comment>
<accession>A0ABP8JKQ3</accession>
<dbReference type="PANTHER" id="PTHR11241:SF0">
    <property type="entry name" value="DEOXYURIDINE 5'-TRIPHOSPHATE NUCLEOTIDOHYDROLASE"/>
    <property type="match status" value="1"/>
</dbReference>
<dbReference type="RefSeq" id="WP_345227482.1">
    <property type="nucleotide sequence ID" value="NZ_BAABHA010000015.1"/>
</dbReference>
<dbReference type="Proteomes" id="UP001500454">
    <property type="component" value="Unassembled WGS sequence"/>
</dbReference>
<dbReference type="InterPro" id="IPR008181">
    <property type="entry name" value="dUTPase"/>
</dbReference>
<sequence length="168" mass="18432">MSNRIVHIDCNVKIKLLHPKAVLPSKANHADACFDVVAVSREVKDGYIEYGLGFATEIPVGWEAKFYPRSSISKYDLALANSVATIDADYRGEWKARYRPTNRVFITPGSINTDRPLHAAYVGAPVIYEVGDKVGQISFQRVPEVTFEQVESLPETARGAGGFGSTGK</sequence>
<dbReference type="SUPFAM" id="SSF51283">
    <property type="entry name" value="dUTPase-like"/>
    <property type="match status" value="1"/>
</dbReference>
<evidence type="ECO:0000313" key="3">
    <source>
        <dbReference type="Proteomes" id="UP001500454"/>
    </source>
</evidence>
<dbReference type="PANTHER" id="PTHR11241">
    <property type="entry name" value="DEOXYURIDINE 5'-TRIPHOSPHATE NUCLEOTIDOHYDROLASE"/>
    <property type="match status" value="1"/>
</dbReference>
<protein>
    <submittedName>
        <fullName evidence="2">dUTP diphosphatase</fullName>
    </submittedName>
</protein>
<reference evidence="3" key="1">
    <citation type="journal article" date="2019" name="Int. J. Syst. Evol. Microbiol.">
        <title>The Global Catalogue of Microorganisms (GCM) 10K type strain sequencing project: providing services to taxonomists for standard genome sequencing and annotation.</title>
        <authorList>
            <consortium name="The Broad Institute Genomics Platform"/>
            <consortium name="The Broad Institute Genome Sequencing Center for Infectious Disease"/>
            <person name="Wu L."/>
            <person name="Ma J."/>
        </authorList>
    </citation>
    <scope>NUCLEOTIDE SEQUENCE [LARGE SCALE GENOMIC DNA]</scope>
    <source>
        <strain evidence="3">JCM 17924</strain>
    </source>
</reference>
<gene>
    <name evidence="2" type="primary">dut_2</name>
    <name evidence="2" type="ORF">GCM10023186_42210</name>
</gene>
<name>A0ABP8JKQ3_9BACT</name>
<comment type="catalytic activity">
    <reaction evidence="1">
        <text>dUTP + H2O = dUMP + diphosphate + H(+)</text>
        <dbReference type="Rhea" id="RHEA:10248"/>
        <dbReference type="ChEBI" id="CHEBI:15377"/>
        <dbReference type="ChEBI" id="CHEBI:15378"/>
        <dbReference type="ChEBI" id="CHEBI:33019"/>
        <dbReference type="ChEBI" id="CHEBI:61555"/>
        <dbReference type="ChEBI" id="CHEBI:246422"/>
        <dbReference type="EC" id="3.6.1.23"/>
    </reaction>
</comment>
<evidence type="ECO:0000313" key="2">
    <source>
        <dbReference type="EMBL" id="GAA4392116.1"/>
    </source>
</evidence>
<proteinExistence type="predicted"/>
<dbReference type="EMBL" id="BAABHA010000015">
    <property type="protein sequence ID" value="GAA4392116.1"/>
    <property type="molecule type" value="Genomic_DNA"/>
</dbReference>
<keyword evidence="3" id="KW-1185">Reference proteome</keyword>
<dbReference type="Gene3D" id="2.70.40.10">
    <property type="match status" value="1"/>
</dbReference>
<dbReference type="InterPro" id="IPR036157">
    <property type="entry name" value="dUTPase-like_sf"/>
</dbReference>